<accession>A0A240SY24</accession>
<dbReference type="AlphaFoldDB" id="A0A240SY24"/>
<keyword evidence="2 8" id="KW-1003">Cell membrane</keyword>
<name>A0A240SY24_LUTLO</name>
<feature type="transmembrane region" description="Helical" evidence="8">
    <location>
        <begin position="371"/>
        <end position="389"/>
    </location>
</feature>
<feature type="transmembrane region" description="Helical" evidence="8">
    <location>
        <begin position="50"/>
        <end position="68"/>
    </location>
</feature>
<evidence type="ECO:0000256" key="4">
    <source>
        <dbReference type="ARBA" id="ARBA00022989"/>
    </source>
</evidence>
<keyword evidence="5 8" id="KW-0472">Membrane</keyword>
<protein>
    <recommendedName>
        <fullName evidence="8">Gustatory receptor</fullName>
    </recommendedName>
</protein>
<keyword evidence="4 8" id="KW-1133">Transmembrane helix</keyword>
<dbReference type="EMBL" id="AJWK01011889">
    <property type="status" value="NOT_ANNOTATED_CDS"/>
    <property type="molecule type" value="Genomic_DNA"/>
</dbReference>
<dbReference type="GO" id="GO:0050909">
    <property type="term" value="P:sensory perception of taste"/>
    <property type="evidence" value="ECO:0007669"/>
    <property type="project" value="InterPro"/>
</dbReference>
<evidence type="ECO:0000256" key="7">
    <source>
        <dbReference type="ARBA" id="ARBA00023224"/>
    </source>
</evidence>
<dbReference type="EnsemblMetazoa" id="LLOJ010821-RA">
    <property type="protein sequence ID" value="LLOJ010821-PA"/>
    <property type="gene ID" value="LLOJ010821"/>
</dbReference>
<comment type="subcellular location">
    <subcellularLocation>
        <location evidence="1 8">Cell membrane</location>
        <topology evidence="1 8">Multi-pass membrane protein</topology>
    </subcellularLocation>
</comment>
<comment type="function">
    <text evidence="8">Gustatory receptor which mediates acceptance or avoidance behavior, depending on its substrates.</text>
</comment>
<evidence type="ECO:0000256" key="5">
    <source>
        <dbReference type="ARBA" id="ARBA00023136"/>
    </source>
</evidence>
<proteinExistence type="inferred from homology"/>
<dbReference type="Proteomes" id="UP000092461">
    <property type="component" value="Unassembled WGS sequence"/>
</dbReference>
<evidence type="ECO:0000256" key="6">
    <source>
        <dbReference type="ARBA" id="ARBA00023170"/>
    </source>
</evidence>
<dbReference type="GO" id="GO:0007635">
    <property type="term" value="P:chemosensory behavior"/>
    <property type="evidence" value="ECO:0007669"/>
    <property type="project" value="TreeGrafter"/>
</dbReference>
<keyword evidence="3 8" id="KW-0812">Transmembrane</keyword>
<dbReference type="PANTHER" id="PTHR21143">
    <property type="entry name" value="INVERTEBRATE GUSTATORY RECEPTOR"/>
    <property type="match status" value="1"/>
</dbReference>
<dbReference type="VEuPathDB" id="VectorBase:LLOJ010821"/>
<evidence type="ECO:0000256" key="3">
    <source>
        <dbReference type="ARBA" id="ARBA00022692"/>
    </source>
</evidence>
<keyword evidence="7 8" id="KW-0807">Transducer</keyword>
<comment type="similarity">
    <text evidence="8">Belongs to the insect chemoreceptor superfamily. Gustatory receptor (GR) family.</text>
</comment>
<keyword evidence="10" id="KW-1185">Reference proteome</keyword>
<dbReference type="GO" id="GO:0008049">
    <property type="term" value="P:male courtship behavior"/>
    <property type="evidence" value="ECO:0007669"/>
    <property type="project" value="TreeGrafter"/>
</dbReference>
<dbReference type="GO" id="GO:0043025">
    <property type="term" value="C:neuronal cell body"/>
    <property type="evidence" value="ECO:0007669"/>
    <property type="project" value="TreeGrafter"/>
</dbReference>
<evidence type="ECO:0000313" key="9">
    <source>
        <dbReference type="EnsemblMetazoa" id="LLOJ010821-PA"/>
    </source>
</evidence>
<feature type="transmembrane region" description="Helical" evidence="8">
    <location>
        <begin position="88"/>
        <end position="107"/>
    </location>
</feature>
<evidence type="ECO:0000256" key="1">
    <source>
        <dbReference type="ARBA" id="ARBA00004651"/>
    </source>
</evidence>
<dbReference type="GO" id="GO:0007165">
    <property type="term" value="P:signal transduction"/>
    <property type="evidence" value="ECO:0007669"/>
    <property type="project" value="UniProtKB-KW"/>
</dbReference>
<dbReference type="GO" id="GO:0030425">
    <property type="term" value="C:dendrite"/>
    <property type="evidence" value="ECO:0007669"/>
    <property type="project" value="TreeGrafter"/>
</dbReference>
<feature type="transmembrane region" description="Helical" evidence="8">
    <location>
        <begin position="144"/>
        <end position="166"/>
    </location>
</feature>
<dbReference type="VEuPathDB" id="VectorBase:LLONM1_009553"/>
<keyword evidence="6 8" id="KW-0675">Receptor</keyword>
<dbReference type="GO" id="GO:0030424">
    <property type="term" value="C:axon"/>
    <property type="evidence" value="ECO:0007669"/>
    <property type="project" value="TreeGrafter"/>
</dbReference>
<evidence type="ECO:0000256" key="2">
    <source>
        <dbReference type="ARBA" id="ARBA00022475"/>
    </source>
</evidence>
<reference evidence="9" key="1">
    <citation type="submission" date="2020-05" db="UniProtKB">
        <authorList>
            <consortium name="EnsemblMetazoa"/>
        </authorList>
    </citation>
    <scope>IDENTIFICATION</scope>
    <source>
        <strain evidence="9">Jacobina</strain>
    </source>
</reference>
<dbReference type="InterPro" id="IPR013604">
    <property type="entry name" value="7TM_chemorcpt"/>
</dbReference>
<feature type="transmembrane region" description="Helical" evidence="8">
    <location>
        <begin position="295"/>
        <end position="316"/>
    </location>
</feature>
<dbReference type="GO" id="GO:0005886">
    <property type="term" value="C:plasma membrane"/>
    <property type="evidence" value="ECO:0007669"/>
    <property type="project" value="UniProtKB-SubCell"/>
</dbReference>
<feature type="transmembrane region" description="Helical" evidence="8">
    <location>
        <begin position="256"/>
        <end position="283"/>
    </location>
</feature>
<organism evidence="9 10">
    <name type="scientific">Lutzomyia longipalpis</name>
    <name type="common">Sand fly</name>
    <dbReference type="NCBI Taxonomy" id="7200"/>
    <lineage>
        <taxon>Eukaryota</taxon>
        <taxon>Metazoa</taxon>
        <taxon>Ecdysozoa</taxon>
        <taxon>Arthropoda</taxon>
        <taxon>Hexapoda</taxon>
        <taxon>Insecta</taxon>
        <taxon>Pterygota</taxon>
        <taxon>Neoptera</taxon>
        <taxon>Endopterygota</taxon>
        <taxon>Diptera</taxon>
        <taxon>Nematocera</taxon>
        <taxon>Psychodoidea</taxon>
        <taxon>Psychodidae</taxon>
        <taxon>Lutzomyia</taxon>
        <taxon>Lutzomyia</taxon>
    </lineage>
</organism>
<dbReference type="Pfam" id="PF08395">
    <property type="entry name" value="7tm_7"/>
    <property type="match status" value="1"/>
</dbReference>
<sequence length="404" mass="46280">MEASKKPLKIFCNIYDVLQPLYSVIRVFGSIVFTVNSAEEDEFEIRPANWIHVAISFSILLAFLILNIQMDMHTLESLTDIVGTMTRFIVVIGILVVIETTLTNRFLQKYLWKLLRCLNSFDKKMATLNAPVNHTLHRKWMVRLMMSLGALCFVLGAFNVGTITMISPKKLLGFFSSLTYTVISYAFLFYVSHFIVILVNIKERFRLLNQCFRNHFATNDYYTIVKTSSDESCSFITTLSKLHDSLNDSVSLANGYFALPMLIALTCVFADIVVTIFTIYCVFTRSHAVEDFWTSMIYGFDCLFYSFFVLIVITIASDLTFQGKFTATLIHKAINRTEDAKVAEKLKEWSLQMVHRQPIVTCGLFPYDWTLFYSIIAAICAYVTILIQFDTTKFYSQAAFNGTK</sequence>
<evidence type="ECO:0000256" key="8">
    <source>
        <dbReference type="RuleBase" id="RU363108"/>
    </source>
</evidence>
<feature type="transmembrane region" description="Helical" evidence="8">
    <location>
        <begin position="178"/>
        <end position="199"/>
    </location>
</feature>
<evidence type="ECO:0000313" key="10">
    <source>
        <dbReference type="Proteomes" id="UP000092461"/>
    </source>
</evidence>
<dbReference type="PANTHER" id="PTHR21143:SF104">
    <property type="entry name" value="GUSTATORY RECEPTOR 8A-RELATED"/>
    <property type="match status" value="1"/>
</dbReference>